<evidence type="ECO:0000256" key="15">
    <source>
        <dbReference type="HAMAP-Rule" id="MF_00339"/>
    </source>
</evidence>
<evidence type="ECO:0000259" key="16">
    <source>
        <dbReference type="Pfam" id="PF00365"/>
    </source>
</evidence>
<dbReference type="UniPathway" id="UPA00109">
    <property type="reaction ID" value="UER00182"/>
</dbReference>
<feature type="binding site" description="in other chain" evidence="15">
    <location>
        <position position="211"/>
    </location>
    <ligand>
        <name>ADP</name>
        <dbReference type="ChEBI" id="CHEBI:456216"/>
        <note>allosteric activator; ligand shared between dimeric partners</note>
    </ligand>
</feature>
<comment type="catalytic activity">
    <reaction evidence="14 15">
        <text>beta-D-fructose 6-phosphate + ATP = beta-D-fructose 1,6-bisphosphate + ADP + H(+)</text>
        <dbReference type="Rhea" id="RHEA:16109"/>
        <dbReference type="ChEBI" id="CHEBI:15378"/>
        <dbReference type="ChEBI" id="CHEBI:30616"/>
        <dbReference type="ChEBI" id="CHEBI:32966"/>
        <dbReference type="ChEBI" id="CHEBI:57634"/>
        <dbReference type="ChEBI" id="CHEBI:456216"/>
        <dbReference type="EC" id="2.7.1.11"/>
    </reaction>
</comment>
<feature type="binding site" evidence="15">
    <location>
        <begin position="72"/>
        <end position="73"/>
    </location>
    <ligand>
        <name>ATP</name>
        <dbReference type="ChEBI" id="CHEBI:30616"/>
    </ligand>
</feature>
<dbReference type="FunFam" id="3.40.50.460:FF:000002">
    <property type="entry name" value="ATP-dependent 6-phosphofructokinase"/>
    <property type="match status" value="1"/>
</dbReference>
<feature type="binding site" description="in other chain" evidence="15">
    <location>
        <begin position="169"/>
        <end position="171"/>
    </location>
    <ligand>
        <name>substrate</name>
        <note>ligand shared between dimeric partners</note>
    </ligand>
</feature>
<comment type="caution">
    <text evidence="15">Lacks conserved residue(s) required for the propagation of feature annotation.</text>
</comment>
<comment type="similarity">
    <text evidence="15">Belongs to the phosphofructokinase type A (PFKA) family. ATP-dependent PFK group I subfamily. Prokaryotic clade 'B1' sub-subfamily.</text>
</comment>
<evidence type="ECO:0000256" key="2">
    <source>
        <dbReference type="ARBA" id="ARBA00002659"/>
    </source>
</evidence>
<dbReference type="GO" id="GO:0048029">
    <property type="term" value="F:monosaccharide binding"/>
    <property type="evidence" value="ECO:0007669"/>
    <property type="project" value="TreeGrafter"/>
</dbReference>
<feature type="binding site" description="in other chain" evidence="15">
    <location>
        <begin position="249"/>
        <end position="252"/>
    </location>
    <ligand>
        <name>substrate</name>
        <note>ligand shared between dimeric partners</note>
    </ligand>
</feature>
<dbReference type="NCBIfam" id="NF002872">
    <property type="entry name" value="PRK03202.1"/>
    <property type="match status" value="1"/>
</dbReference>
<dbReference type="PANTHER" id="PTHR13697:SF4">
    <property type="entry name" value="ATP-DEPENDENT 6-PHOSPHOFRUCTOKINASE"/>
    <property type="match status" value="1"/>
</dbReference>
<dbReference type="SUPFAM" id="SSF53784">
    <property type="entry name" value="Phosphofructokinase"/>
    <property type="match status" value="1"/>
</dbReference>
<dbReference type="GO" id="GO:0061621">
    <property type="term" value="P:canonical glycolysis"/>
    <property type="evidence" value="ECO:0007669"/>
    <property type="project" value="TreeGrafter"/>
</dbReference>
<feature type="binding site" evidence="15">
    <location>
        <position position="103"/>
    </location>
    <ligand>
        <name>Mg(2+)</name>
        <dbReference type="ChEBI" id="CHEBI:18420"/>
        <note>catalytic</note>
    </ligand>
</feature>
<keyword evidence="9 15" id="KW-0547">Nucleotide-binding</keyword>
<evidence type="ECO:0000256" key="14">
    <source>
        <dbReference type="ARBA" id="ARBA00048070"/>
    </source>
</evidence>
<evidence type="ECO:0000256" key="10">
    <source>
        <dbReference type="ARBA" id="ARBA00022777"/>
    </source>
</evidence>
<comment type="function">
    <text evidence="2 15">Catalyzes the phosphorylation of D-fructose 6-phosphate to fructose 1,6-bisphosphate by ATP, the first committing step of glycolysis.</text>
</comment>
<gene>
    <name evidence="15 17" type="primary">pfkA</name>
    <name evidence="17" type="ORF">ATZ99_04720</name>
</gene>
<dbReference type="InterPro" id="IPR035966">
    <property type="entry name" value="PKF_sf"/>
</dbReference>
<keyword evidence="11 15" id="KW-0067">ATP-binding</keyword>
<dbReference type="InterPro" id="IPR000023">
    <property type="entry name" value="Phosphofructokinase_dom"/>
</dbReference>
<feature type="binding site" evidence="15">
    <location>
        <begin position="21"/>
        <end position="25"/>
    </location>
    <ligand>
        <name>ADP</name>
        <dbReference type="ChEBI" id="CHEBI:456216"/>
        <note>allosteric activator; ligand shared between dimeric partners</note>
    </ligand>
</feature>
<dbReference type="PIRSF" id="PIRSF000532">
    <property type="entry name" value="ATP_PFK_prok"/>
    <property type="match status" value="1"/>
</dbReference>
<keyword evidence="5 15" id="KW-0963">Cytoplasm</keyword>
<dbReference type="RefSeq" id="WP_068747643.1">
    <property type="nucleotide sequence ID" value="NZ_LOHZ01000020.1"/>
</dbReference>
<accession>A0A162MVJ8</accession>
<dbReference type="InterPro" id="IPR015912">
    <property type="entry name" value="Phosphofructokinase_CS"/>
</dbReference>
<dbReference type="HAMAP" id="MF_00339">
    <property type="entry name" value="Phosphofructokinase_I_B1"/>
    <property type="match status" value="1"/>
</dbReference>
<dbReference type="GO" id="GO:0016208">
    <property type="term" value="F:AMP binding"/>
    <property type="evidence" value="ECO:0007669"/>
    <property type="project" value="TreeGrafter"/>
</dbReference>
<evidence type="ECO:0000256" key="5">
    <source>
        <dbReference type="ARBA" id="ARBA00022490"/>
    </source>
</evidence>
<feature type="binding site" evidence="15">
    <location>
        <position position="243"/>
    </location>
    <ligand>
        <name>substrate</name>
        <note>ligand shared between dimeric partners</note>
    </ligand>
</feature>
<evidence type="ECO:0000256" key="1">
    <source>
        <dbReference type="ARBA" id="ARBA00001946"/>
    </source>
</evidence>
<evidence type="ECO:0000256" key="12">
    <source>
        <dbReference type="ARBA" id="ARBA00022842"/>
    </source>
</evidence>
<evidence type="ECO:0000256" key="13">
    <source>
        <dbReference type="ARBA" id="ARBA00023152"/>
    </source>
</evidence>
<evidence type="ECO:0000256" key="3">
    <source>
        <dbReference type="ARBA" id="ARBA00004496"/>
    </source>
</evidence>
<feature type="binding site" description="in other chain" evidence="15">
    <location>
        <position position="222"/>
    </location>
    <ligand>
        <name>substrate</name>
        <note>ligand shared between dimeric partners</note>
    </ligand>
</feature>
<comment type="cofactor">
    <cofactor evidence="1 15">
        <name>Mg(2+)</name>
        <dbReference type="ChEBI" id="CHEBI:18420"/>
    </cofactor>
</comment>
<evidence type="ECO:0000313" key="18">
    <source>
        <dbReference type="Proteomes" id="UP000075737"/>
    </source>
</evidence>
<feature type="domain" description="Phosphofructokinase" evidence="16">
    <location>
        <begin position="3"/>
        <end position="275"/>
    </location>
</feature>
<dbReference type="PRINTS" id="PR00476">
    <property type="entry name" value="PHFRCTKINASE"/>
</dbReference>
<dbReference type="NCBIfam" id="TIGR02482">
    <property type="entry name" value="PFKA_ATP"/>
    <property type="match status" value="1"/>
</dbReference>
<dbReference type="InterPro" id="IPR012828">
    <property type="entry name" value="PFKA_ATP_prok"/>
</dbReference>
<dbReference type="GO" id="GO:0005945">
    <property type="term" value="C:6-phosphofructokinase complex"/>
    <property type="evidence" value="ECO:0007669"/>
    <property type="project" value="TreeGrafter"/>
</dbReference>
<feature type="active site" description="Proton acceptor" evidence="15">
    <location>
        <position position="127"/>
    </location>
</feature>
<keyword evidence="6 15" id="KW-0021">Allosteric enzyme</keyword>
<comment type="subcellular location">
    <subcellularLocation>
        <location evidence="3 15">Cytoplasm</location>
    </subcellularLocation>
</comment>
<dbReference type="EMBL" id="LOHZ01000020">
    <property type="protein sequence ID" value="KYO67832.1"/>
    <property type="molecule type" value="Genomic_DNA"/>
</dbReference>
<dbReference type="Pfam" id="PF00365">
    <property type="entry name" value="PFK"/>
    <property type="match status" value="1"/>
</dbReference>
<comment type="pathway">
    <text evidence="4 15">Carbohydrate degradation; glycolysis; D-glyceraldehyde 3-phosphate and glycerone phosphate from D-glucose: step 3/4.</text>
</comment>
<dbReference type="GO" id="GO:0042802">
    <property type="term" value="F:identical protein binding"/>
    <property type="evidence" value="ECO:0007669"/>
    <property type="project" value="TreeGrafter"/>
</dbReference>
<keyword evidence="8 15" id="KW-0479">Metal-binding</keyword>
<reference evidence="17 18" key="1">
    <citation type="submission" date="2015-12" db="EMBL/GenBank/DDBJ databases">
        <title>Draft genome of Thermovenabulum gondwanense isolated from a red thermophilic microbial mat colonisisng an outflow channel of a bore well.</title>
        <authorList>
            <person name="Patel B.K."/>
        </authorList>
    </citation>
    <scope>NUCLEOTIDE SEQUENCE [LARGE SCALE GENOMIC DNA]</scope>
    <source>
        <strain evidence="17 18">R270</strain>
    </source>
</reference>
<evidence type="ECO:0000313" key="17">
    <source>
        <dbReference type="EMBL" id="KYO67832.1"/>
    </source>
</evidence>
<dbReference type="Gene3D" id="3.40.50.450">
    <property type="match status" value="1"/>
</dbReference>
<dbReference type="EC" id="2.7.1.11" evidence="15"/>
<dbReference type="GO" id="GO:0005524">
    <property type="term" value="F:ATP binding"/>
    <property type="evidence" value="ECO:0007669"/>
    <property type="project" value="UniProtKB-UniRule"/>
</dbReference>
<dbReference type="PATRIC" id="fig|520767.4.peg.482"/>
<evidence type="ECO:0000256" key="11">
    <source>
        <dbReference type="ARBA" id="ARBA00022840"/>
    </source>
</evidence>
<comment type="activity regulation">
    <text evidence="15">Allosterically activated by ADP and other diphosphonucleosides, and allosterically inhibited by phosphoenolpyruvate.</text>
</comment>
<dbReference type="GO" id="GO:0070095">
    <property type="term" value="F:fructose-6-phosphate binding"/>
    <property type="evidence" value="ECO:0007669"/>
    <property type="project" value="TreeGrafter"/>
</dbReference>
<dbReference type="OrthoDB" id="9802503at2"/>
<feature type="binding site" description="in other chain" evidence="15">
    <location>
        <position position="154"/>
    </location>
    <ligand>
        <name>ADP</name>
        <dbReference type="ChEBI" id="CHEBI:456216"/>
        <note>allosteric activator; ligand shared between dimeric partners</note>
    </ligand>
</feature>
<keyword evidence="7 15" id="KW-0808">Transferase</keyword>
<dbReference type="InterPro" id="IPR012003">
    <property type="entry name" value="ATP_PFK_prok-type"/>
</dbReference>
<evidence type="ECO:0000256" key="4">
    <source>
        <dbReference type="ARBA" id="ARBA00004679"/>
    </source>
</evidence>
<dbReference type="GO" id="GO:0003872">
    <property type="term" value="F:6-phosphofructokinase activity"/>
    <property type="evidence" value="ECO:0007669"/>
    <property type="project" value="UniProtKB-UniRule"/>
</dbReference>
<name>A0A162MVJ8_9FIRM</name>
<sequence length="319" mass="34473">MKRIGVLTSGGDAPGMNAAIRAVVRHSIFNGVEVYGIKKGYQGLINADFVKMDLGSVGDIIHRGGTILRTARSEEFKTEEGIAKAIKNLKDYGIEGLVVIGGDGSFRGAYELSKRGIAAIGVPGTIDNDIPYTEYTIGFDTAVNTVVEAVNKIRDTATSHERTFIVEVMGRESGNIALYAGVASGAENILVPEIPYDINEVCKKIMNGYKRGKLHSIIILAEGAGHSFDVGKKIHEITGLETRIIVLGHVQRGGTPTAFDRIMASRMGAKAVELLIKGETAKMVGYSRGEIVITDLEKIKEKKKTFNMELYELANILSI</sequence>
<dbReference type="InterPro" id="IPR022953">
    <property type="entry name" value="ATP_PFK"/>
</dbReference>
<dbReference type="GO" id="GO:0046872">
    <property type="term" value="F:metal ion binding"/>
    <property type="evidence" value="ECO:0007669"/>
    <property type="project" value="UniProtKB-KW"/>
</dbReference>
<dbReference type="GO" id="GO:0030388">
    <property type="term" value="P:fructose 1,6-bisphosphate metabolic process"/>
    <property type="evidence" value="ECO:0007669"/>
    <property type="project" value="TreeGrafter"/>
</dbReference>
<comment type="subunit">
    <text evidence="15">Homotetramer.</text>
</comment>
<feature type="binding site" evidence="15">
    <location>
        <begin position="102"/>
        <end position="105"/>
    </location>
    <ligand>
        <name>ATP</name>
        <dbReference type="ChEBI" id="CHEBI:30616"/>
    </ligand>
</feature>
<evidence type="ECO:0000256" key="9">
    <source>
        <dbReference type="ARBA" id="ARBA00022741"/>
    </source>
</evidence>
<keyword evidence="10 15" id="KW-0418">Kinase</keyword>
<keyword evidence="18" id="KW-1185">Reference proteome</keyword>
<organism evidence="17 18">
    <name type="scientific">Thermovenabulum gondwanense</name>
    <dbReference type="NCBI Taxonomy" id="520767"/>
    <lineage>
        <taxon>Bacteria</taxon>
        <taxon>Bacillati</taxon>
        <taxon>Bacillota</taxon>
        <taxon>Clostridia</taxon>
        <taxon>Thermosediminibacterales</taxon>
        <taxon>Thermosediminibacteraceae</taxon>
        <taxon>Thermovenabulum</taxon>
    </lineage>
</organism>
<feature type="binding site" description="in other chain" evidence="15">
    <location>
        <begin position="125"/>
        <end position="127"/>
    </location>
    <ligand>
        <name>substrate</name>
        <note>ligand shared between dimeric partners</note>
    </ligand>
</feature>
<evidence type="ECO:0000256" key="7">
    <source>
        <dbReference type="ARBA" id="ARBA00022679"/>
    </source>
</evidence>
<dbReference type="STRING" id="520767.ATZ99_04720"/>
<dbReference type="PANTHER" id="PTHR13697">
    <property type="entry name" value="PHOSPHOFRUCTOKINASE"/>
    <property type="match status" value="1"/>
</dbReference>
<dbReference type="GO" id="GO:0006002">
    <property type="term" value="P:fructose 6-phosphate metabolic process"/>
    <property type="evidence" value="ECO:0007669"/>
    <property type="project" value="UniProtKB-UniRule"/>
</dbReference>
<feature type="binding site" evidence="15">
    <location>
        <position position="11"/>
    </location>
    <ligand>
        <name>ATP</name>
        <dbReference type="ChEBI" id="CHEBI:30616"/>
    </ligand>
</feature>
<keyword evidence="13 15" id="KW-0324">Glycolysis</keyword>
<feature type="binding site" description="in other chain" evidence="15">
    <location>
        <begin position="185"/>
        <end position="187"/>
    </location>
    <ligand>
        <name>ADP</name>
        <dbReference type="ChEBI" id="CHEBI:456216"/>
        <note>allosteric activator; ligand shared between dimeric partners</note>
    </ligand>
</feature>
<evidence type="ECO:0000256" key="6">
    <source>
        <dbReference type="ARBA" id="ARBA00022533"/>
    </source>
</evidence>
<evidence type="ECO:0000256" key="8">
    <source>
        <dbReference type="ARBA" id="ARBA00022723"/>
    </source>
</evidence>
<dbReference type="FunFam" id="3.40.50.450:FF:000001">
    <property type="entry name" value="ATP-dependent 6-phosphofructokinase"/>
    <property type="match status" value="1"/>
</dbReference>
<protein>
    <recommendedName>
        <fullName evidence="15">ATP-dependent 6-phosphofructokinase</fullName>
        <shortName evidence="15">ATP-PFK</shortName>
        <shortName evidence="15">Phosphofructokinase</shortName>
        <ecNumber evidence="15">2.7.1.11</ecNumber>
    </recommendedName>
    <alternativeName>
        <fullName evidence="15">Phosphohexokinase</fullName>
    </alternativeName>
</protein>
<feature type="binding site" description="in other chain" evidence="15">
    <location>
        <begin position="213"/>
        <end position="215"/>
    </location>
    <ligand>
        <name>ADP</name>
        <dbReference type="ChEBI" id="CHEBI:456216"/>
        <note>allosteric activator; ligand shared between dimeric partners</note>
    </ligand>
</feature>
<dbReference type="Proteomes" id="UP000075737">
    <property type="component" value="Unassembled WGS sequence"/>
</dbReference>
<dbReference type="PROSITE" id="PS00433">
    <property type="entry name" value="PHOSPHOFRUCTOKINASE"/>
    <property type="match status" value="1"/>
</dbReference>
<keyword evidence="12 15" id="KW-0460">Magnesium</keyword>
<dbReference type="Gene3D" id="3.40.50.460">
    <property type="entry name" value="Phosphofructokinase domain"/>
    <property type="match status" value="1"/>
</dbReference>
<feature type="binding site" evidence="15">
    <location>
        <position position="162"/>
    </location>
    <ligand>
        <name>substrate</name>
        <note>ligand shared between dimeric partners</note>
    </ligand>
</feature>
<comment type="caution">
    <text evidence="17">The sequence shown here is derived from an EMBL/GenBank/DDBJ whole genome shotgun (WGS) entry which is preliminary data.</text>
</comment>
<dbReference type="AlphaFoldDB" id="A0A162MVJ8"/>
<proteinExistence type="inferred from homology"/>